<dbReference type="AlphaFoldDB" id="A0AAD6MS74"/>
<dbReference type="Proteomes" id="UP001215712">
    <property type="component" value="Unassembled WGS sequence"/>
</dbReference>
<evidence type="ECO:0000313" key="1">
    <source>
        <dbReference type="EMBL" id="KAJ5709641.1"/>
    </source>
</evidence>
<accession>A0AAD6MS74</accession>
<keyword evidence="2" id="KW-1185">Reference proteome</keyword>
<organism evidence="1 2">
    <name type="scientific">Penicillium malachiteum</name>
    <dbReference type="NCBI Taxonomy" id="1324776"/>
    <lineage>
        <taxon>Eukaryota</taxon>
        <taxon>Fungi</taxon>
        <taxon>Dikarya</taxon>
        <taxon>Ascomycota</taxon>
        <taxon>Pezizomycotina</taxon>
        <taxon>Eurotiomycetes</taxon>
        <taxon>Eurotiomycetidae</taxon>
        <taxon>Eurotiales</taxon>
        <taxon>Aspergillaceae</taxon>
        <taxon>Penicillium</taxon>
    </lineage>
</organism>
<gene>
    <name evidence="1" type="ORF">N7493_009932</name>
</gene>
<protein>
    <submittedName>
        <fullName evidence="1">Uncharacterized protein</fullName>
    </submittedName>
</protein>
<sequence length="167" mass="18983">MKTPMNTPSGLGNMSCTASSTYTHYGTDPTNHPDQKELSAALENLRSVPMGYVLLATDGVLRTHTIDDEVVDAIGLPPRLIKAFIDRFPYYEEVEARFQNSDGTLIPQEQWWAPDQSIIPQRYTAEQKEKARRDYEMNKDIIEENMRKKANGEIQGCGVRIQSNYKI</sequence>
<comment type="caution">
    <text evidence="1">The sequence shown here is derived from an EMBL/GenBank/DDBJ whole genome shotgun (WGS) entry which is preliminary data.</text>
</comment>
<reference evidence="1" key="2">
    <citation type="submission" date="2023-01" db="EMBL/GenBank/DDBJ databases">
        <authorList>
            <person name="Petersen C."/>
        </authorList>
    </citation>
    <scope>NUCLEOTIDE SEQUENCE</scope>
    <source>
        <strain evidence="1">IBT 17514</strain>
    </source>
</reference>
<reference evidence="1" key="1">
    <citation type="journal article" date="2023" name="IMA Fungus">
        <title>Comparative genomic study of the Penicillium genus elucidates a diverse pangenome and 15 lateral gene transfer events.</title>
        <authorList>
            <person name="Petersen C."/>
            <person name="Sorensen T."/>
            <person name="Nielsen M.R."/>
            <person name="Sondergaard T.E."/>
            <person name="Sorensen J.L."/>
            <person name="Fitzpatrick D.A."/>
            <person name="Frisvad J.C."/>
            <person name="Nielsen K.L."/>
        </authorList>
    </citation>
    <scope>NUCLEOTIDE SEQUENCE</scope>
    <source>
        <strain evidence="1">IBT 17514</strain>
    </source>
</reference>
<evidence type="ECO:0000313" key="2">
    <source>
        <dbReference type="Proteomes" id="UP001215712"/>
    </source>
</evidence>
<proteinExistence type="predicted"/>
<name>A0AAD6MS74_9EURO</name>
<dbReference type="EMBL" id="JAQJAN010000018">
    <property type="protein sequence ID" value="KAJ5709641.1"/>
    <property type="molecule type" value="Genomic_DNA"/>
</dbReference>